<dbReference type="InterPro" id="IPR004635">
    <property type="entry name" value="Pept_S49_SppA"/>
</dbReference>
<dbReference type="Gene3D" id="6.20.330.10">
    <property type="match status" value="1"/>
</dbReference>
<dbReference type="PANTHER" id="PTHR42987">
    <property type="entry name" value="PEPTIDASE S49"/>
    <property type="match status" value="1"/>
</dbReference>
<name>A0A177NDY6_9GAMM</name>
<dbReference type="Pfam" id="PF01343">
    <property type="entry name" value="Peptidase_S49"/>
    <property type="match status" value="1"/>
</dbReference>
<dbReference type="RefSeq" id="WP_064040461.1">
    <property type="nucleotide sequence ID" value="NZ_LUUJ01000076.1"/>
</dbReference>
<dbReference type="Proteomes" id="UP000077857">
    <property type="component" value="Unassembled WGS sequence"/>
</dbReference>
<reference evidence="7 8" key="1">
    <citation type="submission" date="2016-03" db="EMBL/GenBank/DDBJ databases">
        <authorList>
            <person name="Ploux O."/>
        </authorList>
    </citation>
    <scope>NUCLEOTIDE SEQUENCE [LARGE SCALE GENOMIC DNA]</scope>
    <source>
        <strain evidence="7 8">R-45378</strain>
    </source>
</reference>
<evidence type="ECO:0000256" key="5">
    <source>
        <dbReference type="SAM" id="Phobius"/>
    </source>
</evidence>
<dbReference type="InterPro" id="IPR047272">
    <property type="entry name" value="S49_SppA_C"/>
</dbReference>
<accession>A0A177NDY6</accession>
<keyword evidence="5" id="KW-0812">Transmembrane</keyword>
<dbReference type="CDD" id="cd07023">
    <property type="entry name" value="S49_Sppa_N_C"/>
    <property type="match status" value="1"/>
</dbReference>
<keyword evidence="4" id="KW-0720">Serine protease</keyword>
<dbReference type="PANTHER" id="PTHR42987:SF8">
    <property type="entry name" value="PROTEINASE"/>
    <property type="match status" value="1"/>
</dbReference>
<sequence length="316" mass="34353">MNDEQTTVNALLDIVKHNADVMRKTHRINTTFRTLSLLAVMGFLGLSVYSNWSTLTNRNQPHVAMVRISGEIAPESKTNADSVIESLRTAFDQNQAKAVMLEINSPGGTPVQAGMIYDEVLRLKTKHPDKKVVSVISDLGASGGYYVAVAGDEIYANRASMVGSIGVRMDSFGFTGIMQKLGVERRLYTAGKFKGVGDMFSDPEPEAVQQLQTMLSHVHHQFIEVVKTHRGNRLKDDPNLFTGMVWSGEDALGLGLVDGMGDRRSVAEQILKLQKIVDYTQPVDVFSKLSQVQAAASAAISTVMSVVSVLAAAPIN</sequence>
<dbReference type="GO" id="GO:0008236">
    <property type="term" value="F:serine-type peptidase activity"/>
    <property type="evidence" value="ECO:0007669"/>
    <property type="project" value="UniProtKB-KW"/>
</dbReference>
<gene>
    <name evidence="7" type="ORF">A1507_12020</name>
</gene>
<evidence type="ECO:0000256" key="4">
    <source>
        <dbReference type="ARBA" id="ARBA00022825"/>
    </source>
</evidence>
<keyword evidence="3" id="KW-0378">Hydrolase</keyword>
<evidence type="ECO:0000256" key="1">
    <source>
        <dbReference type="ARBA" id="ARBA00008683"/>
    </source>
</evidence>
<dbReference type="NCBIfam" id="TIGR00706">
    <property type="entry name" value="SppA_dom"/>
    <property type="match status" value="1"/>
</dbReference>
<evidence type="ECO:0000256" key="3">
    <source>
        <dbReference type="ARBA" id="ARBA00022801"/>
    </source>
</evidence>
<protein>
    <recommendedName>
        <fullName evidence="6">Peptidase S49 domain-containing protein</fullName>
    </recommendedName>
</protein>
<feature type="transmembrane region" description="Helical" evidence="5">
    <location>
        <begin position="32"/>
        <end position="52"/>
    </location>
</feature>
<evidence type="ECO:0000256" key="2">
    <source>
        <dbReference type="ARBA" id="ARBA00022670"/>
    </source>
</evidence>
<comment type="similarity">
    <text evidence="1">Belongs to the peptidase S49 family.</text>
</comment>
<proteinExistence type="inferred from homology"/>
<dbReference type="AlphaFoldDB" id="A0A177NDY6"/>
<dbReference type="Gene3D" id="3.90.226.10">
    <property type="entry name" value="2-enoyl-CoA Hydratase, Chain A, domain 1"/>
    <property type="match status" value="1"/>
</dbReference>
<dbReference type="InterPro" id="IPR029045">
    <property type="entry name" value="ClpP/crotonase-like_dom_sf"/>
</dbReference>
<keyword evidence="5" id="KW-0472">Membrane</keyword>
<evidence type="ECO:0000259" key="6">
    <source>
        <dbReference type="Pfam" id="PF01343"/>
    </source>
</evidence>
<keyword evidence="2" id="KW-0645">Protease</keyword>
<organism evidence="7 8">
    <name type="scientific">Methylomonas koyamae</name>
    <dbReference type="NCBI Taxonomy" id="702114"/>
    <lineage>
        <taxon>Bacteria</taxon>
        <taxon>Pseudomonadati</taxon>
        <taxon>Pseudomonadota</taxon>
        <taxon>Gammaproteobacteria</taxon>
        <taxon>Methylococcales</taxon>
        <taxon>Methylococcaceae</taxon>
        <taxon>Methylomonas</taxon>
    </lineage>
</organism>
<dbReference type="OrthoDB" id="9764363at2"/>
<dbReference type="InterPro" id="IPR002142">
    <property type="entry name" value="Peptidase_S49"/>
</dbReference>
<keyword evidence="5" id="KW-1133">Transmembrane helix</keyword>
<evidence type="ECO:0000313" key="7">
    <source>
        <dbReference type="EMBL" id="OAI16277.1"/>
    </source>
</evidence>
<comment type="caution">
    <text evidence="7">The sequence shown here is derived from an EMBL/GenBank/DDBJ whole genome shotgun (WGS) entry which is preliminary data.</text>
</comment>
<dbReference type="SUPFAM" id="SSF52096">
    <property type="entry name" value="ClpP/crotonase"/>
    <property type="match status" value="1"/>
</dbReference>
<dbReference type="GO" id="GO:0006508">
    <property type="term" value="P:proteolysis"/>
    <property type="evidence" value="ECO:0007669"/>
    <property type="project" value="UniProtKB-KW"/>
</dbReference>
<dbReference type="EMBL" id="LUUJ01000076">
    <property type="protein sequence ID" value="OAI16277.1"/>
    <property type="molecule type" value="Genomic_DNA"/>
</dbReference>
<feature type="domain" description="Peptidase S49" evidence="6">
    <location>
        <begin position="127"/>
        <end position="275"/>
    </location>
</feature>
<evidence type="ECO:0000313" key="8">
    <source>
        <dbReference type="Proteomes" id="UP000077857"/>
    </source>
</evidence>